<reference evidence="2" key="1">
    <citation type="submission" date="2023-06" db="EMBL/GenBank/DDBJ databases">
        <title>Genome-scale phylogeny and comparative genomics of the fungal order Sordariales.</title>
        <authorList>
            <consortium name="Lawrence Berkeley National Laboratory"/>
            <person name="Hensen N."/>
            <person name="Bonometti L."/>
            <person name="Westerberg I."/>
            <person name="Brannstrom I.O."/>
            <person name="Guillou S."/>
            <person name="Cros-Aarteil S."/>
            <person name="Calhoun S."/>
            <person name="Haridas S."/>
            <person name="Kuo A."/>
            <person name="Mondo S."/>
            <person name="Pangilinan J."/>
            <person name="Riley R."/>
            <person name="LaButti K."/>
            <person name="Andreopoulos B."/>
            <person name="Lipzen A."/>
            <person name="Chen C."/>
            <person name="Yanf M."/>
            <person name="Daum C."/>
            <person name="Ng V."/>
            <person name="Clum A."/>
            <person name="Steindorff A."/>
            <person name="Ohm R."/>
            <person name="Martin F."/>
            <person name="Silar P."/>
            <person name="Natvig D."/>
            <person name="Lalanne C."/>
            <person name="Gautier V."/>
            <person name="Ament-velasquez S.L."/>
            <person name="Kruys A."/>
            <person name="Hutchinson M.I."/>
            <person name="Powell A.J."/>
            <person name="Barry K."/>
            <person name="Miller A.N."/>
            <person name="Grigoriev I.V."/>
            <person name="Debuchy R."/>
            <person name="Gladieux P."/>
            <person name="Thoren M.H."/>
            <person name="Johannesson H."/>
        </authorList>
    </citation>
    <scope>NUCLEOTIDE SEQUENCE</scope>
    <source>
        <strain evidence="2">SMH3391-2</strain>
    </source>
</reference>
<evidence type="ECO:0000313" key="3">
    <source>
        <dbReference type="Proteomes" id="UP001174934"/>
    </source>
</evidence>
<evidence type="ECO:0000313" key="2">
    <source>
        <dbReference type="EMBL" id="KAK0634976.1"/>
    </source>
</evidence>
<feature type="region of interest" description="Disordered" evidence="1">
    <location>
        <begin position="27"/>
        <end position="73"/>
    </location>
</feature>
<organism evidence="2 3">
    <name type="scientific">Bombardia bombarda</name>
    <dbReference type="NCBI Taxonomy" id="252184"/>
    <lineage>
        <taxon>Eukaryota</taxon>
        <taxon>Fungi</taxon>
        <taxon>Dikarya</taxon>
        <taxon>Ascomycota</taxon>
        <taxon>Pezizomycotina</taxon>
        <taxon>Sordariomycetes</taxon>
        <taxon>Sordariomycetidae</taxon>
        <taxon>Sordariales</taxon>
        <taxon>Lasiosphaeriaceae</taxon>
        <taxon>Bombardia</taxon>
    </lineage>
</organism>
<dbReference type="EMBL" id="JAULSR010000001">
    <property type="protein sequence ID" value="KAK0634976.1"/>
    <property type="molecule type" value="Genomic_DNA"/>
</dbReference>
<feature type="region of interest" description="Disordered" evidence="1">
    <location>
        <begin position="139"/>
        <end position="174"/>
    </location>
</feature>
<dbReference type="Proteomes" id="UP001174934">
    <property type="component" value="Unassembled WGS sequence"/>
</dbReference>
<comment type="caution">
    <text evidence="2">The sequence shown here is derived from an EMBL/GenBank/DDBJ whole genome shotgun (WGS) entry which is preliminary data.</text>
</comment>
<protein>
    <submittedName>
        <fullName evidence="2">Uncharacterized protein</fullName>
    </submittedName>
</protein>
<evidence type="ECO:0000256" key="1">
    <source>
        <dbReference type="SAM" id="MobiDB-lite"/>
    </source>
</evidence>
<accession>A0AA39XJW7</accession>
<proteinExistence type="predicted"/>
<feature type="compositionally biased region" description="Low complexity" evidence="1">
    <location>
        <begin position="27"/>
        <end position="36"/>
    </location>
</feature>
<sequence>MARRKSIKRMKGVEDFKAAIASDASLHMVSSSASSSKTHGNGSEGGGQHSYSHADKGKGKAVSTDSLDGDDISVSMYPKNETEAPYGPYHEKMQALTEQIEGLMTDERLLQDIIQSLHGMIVRLRLRLQHAQRRCVSASTAHLQTRRGPRSRKERAKKAAEAQANTQNRLRDLEGRADAADQQLMSASRRHDELAQQVAEIKDEIDEMVRLSGGEETLDEELVVDEMGGGATVADDDVVEFAVI</sequence>
<keyword evidence="3" id="KW-1185">Reference proteome</keyword>
<feature type="compositionally biased region" description="Basic residues" evidence="1">
    <location>
        <begin position="144"/>
        <end position="156"/>
    </location>
</feature>
<name>A0AA39XJW7_9PEZI</name>
<gene>
    <name evidence="2" type="ORF">B0T17DRAFT_514886</name>
</gene>
<dbReference type="AlphaFoldDB" id="A0AA39XJW7"/>